<dbReference type="PROSITE" id="PS00455">
    <property type="entry name" value="AMP_BINDING"/>
    <property type="match status" value="2"/>
</dbReference>
<feature type="domain" description="Carrier" evidence="7">
    <location>
        <begin position="1041"/>
        <end position="1115"/>
    </location>
</feature>
<evidence type="ECO:0000256" key="6">
    <source>
        <dbReference type="ARBA" id="ARBA00022737"/>
    </source>
</evidence>
<dbReference type="EMBL" id="UASO01000011">
    <property type="protein sequence ID" value="SQC88327.1"/>
    <property type="molecule type" value="Genomic_DNA"/>
</dbReference>
<dbReference type="SUPFAM" id="SSF53335">
    <property type="entry name" value="S-adenosyl-L-methionine-dependent methyltransferases"/>
    <property type="match status" value="1"/>
</dbReference>
<dbReference type="InterPro" id="IPR042099">
    <property type="entry name" value="ANL_N_sf"/>
</dbReference>
<dbReference type="InterPro" id="IPR057737">
    <property type="entry name" value="Condensation_MtbB-like"/>
</dbReference>
<dbReference type="NCBIfam" id="TIGR01733">
    <property type="entry name" value="AA-adenyl-dom"/>
    <property type="match status" value="2"/>
</dbReference>
<accession>A0A2X3FV48</accession>
<dbReference type="Gene3D" id="3.40.50.12780">
    <property type="entry name" value="N-terminal domain of ligase-like"/>
    <property type="match status" value="2"/>
</dbReference>
<dbReference type="GO" id="GO:0043041">
    <property type="term" value="P:amino acid activation for nonribosomal peptide biosynthetic process"/>
    <property type="evidence" value="ECO:0007669"/>
    <property type="project" value="TreeGrafter"/>
</dbReference>
<evidence type="ECO:0000313" key="8">
    <source>
        <dbReference type="EMBL" id="SQC88327.1"/>
    </source>
</evidence>
<dbReference type="InterPro" id="IPR001242">
    <property type="entry name" value="Condensation_dom"/>
</dbReference>
<dbReference type="SUPFAM" id="SSF52777">
    <property type="entry name" value="CoA-dependent acyltransferases"/>
    <property type="match status" value="4"/>
</dbReference>
<dbReference type="InterPro" id="IPR009081">
    <property type="entry name" value="PP-bd_ACP"/>
</dbReference>
<dbReference type="PROSITE" id="PS50075">
    <property type="entry name" value="CARRIER"/>
    <property type="match status" value="2"/>
</dbReference>
<keyword evidence="4" id="KW-0597">Phosphoprotein</keyword>
<proteinExistence type="predicted"/>
<dbReference type="SUPFAM" id="SSF56801">
    <property type="entry name" value="Acetyl-CoA synthetase-like"/>
    <property type="match status" value="2"/>
</dbReference>
<reference evidence="10 11" key="1">
    <citation type="submission" date="2018-06" db="EMBL/GenBank/DDBJ databases">
        <authorList>
            <consortium name="Pathogen Informatics"/>
            <person name="Doyle S."/>
        </authorList>
    </citation>
    <scope>NUCLEOTIDE SEQUENCE [LARGE SCALE GENOMIC DNA]</scope>
    <source>
        <strain evidence="9 11">NCTC5051</strain>
        <strain evidence="8 10">NCTC9645</strain>
    </source>
</reference>
<dbReference type="GO" id="GO:0005737">
    <property type="term" value="C:cytoplasm"/>
    <property type="evidence" value="ECO:0007669"/>
    <property type="project" value="TreeGrafter"/>
</dbReference>
<dbReference type="PANTHER" id="PTHR45527:SF10">
    <property type="entry name" value="PYOCHELIN SYNTHASE PCHF"/>
    <property type="match status" value="1"/>
</dbReference>
<evidence type="ECO:0000259" key="7">
    <source>
        <dbReference type="PROSITE" id="PS50075"/>
    </source>
</evidence>
<dbReference type="EMBL" id="UGLU01000003">
    <property type="protein sequence ID" value="STW25895.1"/>
    <property type="molecule type" value="Genomic_DNA"/>
</dbReference>
<keyword evidence="5 8" id="KW-0436">Ligase</keyword>
<dbReference type="Gene3D" id="3.30.559.30">
    <property type="entry name" value="Nonribosomal peptide synthetase, condensation domain"/>
    <property type="match status" value="2"/>
</dbReference>
<dbReference type="PROSITE" id="PS00012">
    <property type="entry name" value="PHOSPHOPANTETHEINE"/>
    <property type="match status" value="2"/>
</dbReference>
<dbReference type="SUPFAM" id="SSF47336">
    <property type="entry name" value="ACP-like"/>
    <property type="match status" value="3"/>
</dbReference>
<dbReference type="Gene3D" id="3.30.300.30">
    <property type="match status" value="3"/>
</dbReference>
<comment type="cofactor">
    <cofactor evidence="1">
        <name>pantetheine 4'-phosphate</name>
        <dbReference type="ChEBI" id="CHEBI:47942"/>
    </cofactor>
</comment>
<dbReference type="SMART" id="SM00823">
    <property type="entry name" value="PKS_PP"/>
    <property type="match status" value="2"/>
</dbReference>
<dbReference type="CDD" id="cd19535">
    <property type="entry name" value="Cyc_NRPS"/>
    <property type="match status" value="2"/>
</dbReference>
<dbReference type="Gene3D" id="3.30.559.10">
    <property type="entry name" value="Chloramphenicol acetyltransferase-like domain"/>
    <property type="match status" value="2"/>
</dbReference>
<dbReference type="FunFam" id="3.30.559.10:FF:000023">
    <property type="entry name" value="Non-ribosomal peptide synthetase"/>
    <property type="match status" value="1"/>
</dbReference>
<dbReference type="EC" id="6.3.2.-" evidence="8"/>
<dbReference type="InterPro" id="IPR010071">
    <property type="entry name" value="AA_adenyl_dom"/>
</dbReference>
<evidence type="ECO:0000313" key="10">
    <source>
        <dbReference type="Proteomes" id="UP000250675"/>
    </source>
</evidence>
<dbReference type="Pfam" id="PF00501">
    <property type="entry name" value="AMP-binding"/>
    <property type="match status" value="2"/>
</dbReference>
<evidence type="ECO:0000313" key="9">
    <source>
        <dbReference type="EMBL" id="STW25895.1"/>
    </source>
</evidence>
<dbReference type="Pfam" id="PF08242">
    <property type="entry name" value="Methyltransf_12"/>
    <property type="match status" value="1"/>
</dbReference>
<evidence type="ECO:0000256" key="5">
    <source>
        <dbReference type="ARBA" id="ARBA00022598"/>
    </source>
</evidence>
<dbReference type="Gene3D" id="3.40.50.150">
    <property type="entry name" value="Vaccinia Virus protein VP39"/>
    <property type="match status" value="1"/>
</dbReference>
<dbReference type="Proteomes" id="UP000250675">
    <property type="component" value="Unassembled WGS sequence"/>
</dbReference>
<dbReference type="Gene3D" id="1.10.1200.10">
    <property type="entry name" value="ACP-like"/>
    <property type="match status" value="3"/>
</dbReference>
<dbReference type="InterPro" id="IPR000873">
    <property type="entry name" value="AMP-dep_synth/lig_dom"/>
</dbReference>
<dbReference type="CDD" id="cd12114">
    <property type="entry name" value="A_NRPS_TlmIV_like"/>
    <property type="match status" value="1"/>
</dbReference>
<keyword evidence="3" id="KW-0596">Phosphopantetheine</keyword>
<dbReference type="InterPro" id="IPR036736">
    <property type="entry name" value="ACP-like_sf"/>
</dbReference>
<evidence type="ECO:0000256" key="3">
    <source>
        <dbReference type="ARBA" id="ARBA00022450"/>
    </source>
</evidence>
<gene>
    <name evidence="8" type="primary">mbtB_2</name>
    <name evidence="9" type="synonym">mbtB_4</name>
    <name evidence="9" type="ORF">NCTC5051_05689</name>
    <name evidence="8" type="ORF">NCTC9645_06472</name>
</gene>
<evidence type="ECO:0000256" key="4">
    <source>
        <dbReference type="ARBA" id="ARBA00022553"/>
    </source>
</evidence>
<dbReference type="InterPro" id="IPR013217">
    <property type="entry name" value="Methyltransf_12"/>
</dbReference>
<dbReference type="InterPro" id="IPR020806">
    <property type="entry name" value="PKS_PP-bd"/>
</dbReference>
<dbReference type="InterPro" id="IPR045851">
    <property type="entry name" value="AMP-bd_C_sf"/>
</dbReference>
<dbReference type="Pfam" id="PF13193">
    <property type="entry name" value="AMP-binding_C"/>
    <property type="match status" value="1"/>
</dbReference>
<dbReference type="FunFam" id="3.30.559.30:FF:000006">
    <property type="entry name" value="Yersiniabactin polyketide/non-ribosomal peptide synthetase"/>
    <property type="match status" value="2"/>
</dbReference>
<dbReference type="GO" id="GO:0031177">
    <property type="term" value="F:phosphopantetheine binding"/>
    <property type="evidence" value="ECO:0007669"/>
    <property type="project" value="InterPro"/>
</dbReference>
<dbReference type="GO" id="GO:0000036">
    <property type="term" value="F:acyl carrier activity"/>
    <property type="evidence" value="ECO:0007669"/>
    <property type="project" value="TreeGrafter"/>
</dbReference>
<evidence type="ECO:0000313" key="11">
    <source>
        <dbReference type="Proteomes" id="UP000254141"/>
    </source>
</evidence>
<organism evidence="8 10">
    <name type="scientific">Klebsiella pneumoniae</name>
    <dbReference type="NCBI Taxonomy" id="573"/>
    <lineage>
        <taxon>Bacteria</taxon>
        <taxon>Pseudomonadati</taxon>
        <taxon>Pseudomonadota</taxon>
        <taxon>Gammaproteobacteria</taxon>
        <taxon>Enterobacterales</taxon>
        <taxon>Enterobacteriaceae</taxon>
        <taxon>Klebsiella/Raoultella group</taxon>
        <taxon>Klebsiella</taxon>
        <taxon>Klebsiella pneumoniae complex</taxon>
    </lineage>
</organism>
<dbReference type="InterPro" id="IPR006162">
    <property type="entry name" value="Ppantetheine_attach_site"/>
</dbReference>
<dbReference type="Pfam" id="PF00668">
    <property type="entry name" value="Condensation"/>
    <property type="match status" value="2"/>
</dbReference>
<dbReference type="PANTHER" id="PTHR45527">
    <property type="entry name" value="NONRIBOSOMAL PEPTIDE SYNTHETASE"/>
    <property type="match status" value="1"/>
</dbReference>
<dbReference type="InterPro" id="IPR029063">
    <property type="entry name" value="SAM-dependent_MTases_sf"/>
</dbReference>
<protein>
    <submittedName>
        <fullName evidence="8">Iron aquisition yersiniabactin synthesis enzyme (Irp2)</fullName>
        <ecNumber evidence="8">6.3.2.-</ecNumber>
    </submittedName>
</protein>
<dbReference type="Pfam" id="PF00550">
    <property type="entry name" value="PP-binding"/>
    <property type="match status" value="2"/>
</dbReference>
<feature type="domain" description="Carrier" evidence="7">
    <location>
        <begin position="2395"/>
        <end position="2471"/>
    </location>
</feature>
<evidence type="ECO:0000256" key="1">
    <source>
        <dbReference type="ARBA" id="ARBA00001957"/>
    </source>
</evidence>
<dbReference type="Proteomes" id="UP000254141">
    <property type="component" value="Unassembled WGS sequence"/>
</dbReference>
<dbReference type="InterPro" id="IPR025110">
    <property type="entry name" value="AMP-bd_C"/>
</dbReference>
<dbReference type="GO" id="GO:0009403">
    <property type="term" value="P:toxin biosynthetic process"/>
    <property type="evidence" value="ECO:0007669"/>
    <property type="project" value="UniProtKB-ARBA"/>
</dbReference>
<comment type="pathway">
    <text evidence="2">Siderophore biosynthesis.</text>
</comment>
<name>A0A2X3FV48_KLEPN</name>
<evidence type="ECO:0000256" key="2">
    <source>
        <dbReference type="ARBA" id="ARBA00004924"/>
    </source>
</evidence>
<keyword evidence="6" id="KW-0677">Repeat</keyword>
<dbReference type="InterPro" id="IPR023213">
    <property type="entry name" value="CAT-like_dom_sf"/>
</dbReference>
<sequence length="2482" mass="276011">MASPLQHKICTDMAPFLPGILPDRLANDCDLIGLGLDSLAMMKLAAMWRRQGYDVSFARLIEQPRLDAWLALMTQQTPSAEQEKKAVLPGTHENEPFPLALMQHAYWVGRDSAQHLGGVAAHFYHEFDLPQLDVERLENAVHQLLARHGMLRVAILEEGLQQVLEYAQWPGLREYDLRQETADIATLRMEAIRAALSHRQLNIAQGEVFDVRVTHKPAALGGGCRLHFNLDMIAADAMSLRVLLDDLARLYLEPQQPLPVLDLSYCQYQQLRHAWLQEPQQQARYAQDKQWWLERLADLPGAPMLPSVGLNLDSAQQTVVRRHRWFDARARQQLEASAREHQLTLPMMIAAAFAEVLTQFSDDEDFILNLPLFNREPLHTSVPALVGDFTSSVLLAWRGSNPGSFLERAQRLQQQFRQDAAHACFSGVEVLREAARVRGQQQFAPVVFTSALGLGELFSERVQQAFGQPGWIVSQGPQVWLDAQITELNQGFLVNWDARESRFPAGMLDLMFNQFTGLIEALIASEQAWQQPVQSALPSAQQVVRQRANATDAPLPESDLHSAFFRLAQLQPEAPALFGPHQVLSYGELAKRARRLATHLLNQGVQPGELVAIALPKGPEQIIAVLGVLASGAAWLPLNHLQPEPRIKAILQNAGVKQVIDQLPDEDSRPPLAEVTHSDPQHLAYVIYTSGSTGTPKGVEISHLAAKNTIDDLNRRYPLGDRMRTLAVSALSFDLAVYDIFAPLSVGGAVVCIEDESWRDAQRWVTLIRQHQVSVLNCVPAIAEMTFTSAAADNLTLPLRIVLLGGDWVPLDLPKKLRIVAEQCRCIALGGTTETAIHSTVQEITTVPAEWRSVPYGYPLNNVRCRVVDSLGRDRCDWVSGELWIGGAGVALGYRHDPERTADRFVVENGERWYRTGDLARYHPSGSLEFLGRRDHQVKVRGYRIELGEIESALISHPGVARGIVLLDDEQHLVAAYTSQQPVESAALRQHLQRYLPQEMVPERLVALSELPLSHNGKIDRNLLRQLLADLTPETAHTYEAALPGVEQQVAAIWHKTLGILPGRQDNFFMAGGDSLLATRAVAELRRQGFSDVTLSKLFAHPVLADFCQTLRGNQPTTATPAIVHDANGRYDTFPLTDVQQAYLFGRESEFALGGIGCTFYREFEVNHLDLAQLERAVNQLIVRHDMLRAVFSNGQQQVQKEVPHYQIPLFNQPGEDNIGLQRAEYASHSFDPQHWPLFSVSVAQWGEAHRVAIAIDNLILDALSILLFYQELDALYHQRSLPTVPAVQFRDALLARLPQQAQREAAWDWWRPRLDHLPLAPQLPLARQPEAISVPKFTRREYWLDSDRWQQLMRKARQHGVTPSAVMLNAFATVLRRWSHQPDFTLNLTLFDRPEGHDDMTRVMGDFTSLVLVPCCHADGGWLDEVCQVQRDMWGALDHRSLSAVEVLRELARLHQAPELVMPVVFTSALGISAEPEQGIFSQSVYGLSQTPQVWLDHQLTELAGGVSLVWDAVEALFPAGMLDAMFTAYQQLIHHLCDHNWLQSLPDLLPVPQRQVREAITAAAHHPYVAETLHHAFFQQASQTPQLVALIWMQEQQTCQLSYAELAQQALKLAHWLQLQGTLAGDRVAISLPKGPQQVIAVLGVLAAGASWVPIGIDQPQARKQAILQRADVRLMLDQNTPLTGDQAVQTEVAALAHPVAISPQQLAYVIFTSGSTGEPKGVEMCHAASHNTVHDLRQRLAIQPQDRILALSALDFDLSVFDLFAPLGCGAALVMVDEEYRRDAAHWIHLMQTHRVTLWNSVPALLEMLLTAAQNVTLPALRASLISGDWVPLSLPERLQMSAPGCRLLALGGATEAAIWSNIFTVTTIKPDWRSIPYGYPLHNQRWRVLNAVNADCPDWVEGELLIGGAGLARGYLGDPALTEARFPVLDGERWYRTGDRGRYWPDGTLEFLGRLDTQMKLRGHRIEAGEVEQALQTLKGIDQAVVSLWHDGITQRLVAAVAPHTPTCFELDEVFHPDSTQRGLLQYESAVAEHILTELLQLPAQVGAVWQVNALQPDEKGEQVLQLWLKWLVSRGVVQPQDTHYIATGTAAVIARPETAQIVAARTRYASWRAMLRGEQDHVALLTDSVFSPASLSAADDETRQWLSQLALHVNSLHHQSGKPINIVELNGASGQHSAALLARLPQGSVHYTLLESSPLALEQARTQLANSGHQIDFLLLNELYVPEELQNSADIVLAANALHRYVQPLHGLKAASQLLRPTGELWMMERQCLTPVAMISAGLLAGGYGNSKKDPLRTGAVWQQRAQASGFTSCECNLSGLAAILTLRPSHHHTLPDDWSSQLAEKLPKAMVPERLVLLTHLPLTANGKVDRKRLQSLYDNLPRSQQQQETLSETEEKLAQLWGTLLGITPHIGRRQGFFELGGDSLLATRLINLIRDEFAVDIALRKVFSAPGLQAMAAEIEAQQAQVATMEGGVL</sequence>
<dbReference type="FunFam" id="3.40.50.12780:FF:000012">
    <property type="entry name" value="Non-ribosomal peptide synthetase"/>
    <property type="match status" value="1"/>
</dbReference>
<dbReference type="InterPro" id="IPR020845">
    <property type="entry name" value="AMP-binding_CS"/>
</dbReference>
<dbReference type="GO" id="GO:0016877">
    <property type="term" value="F:ligase activity, forming carbon-sulfur bonds"/>
    <property type="evidence" value="ECO:0007669"/>
    <property type="project" value="UniProtKB-ARBA"/>
</dbReference>